<evidence type="ECO:0000313" key="5">
    <source>
        <dbReference type="EMBL" id="QUD88644.1"/>
    </source>
</evidence>
<dbReference type="AlphaFoldDB" id="A0A975G127"/>
<evidence type="ECO:0000256" key="2">
    <source>
        <dbReference type="PROSITE-ProRule" id="PRU01331"/>
    </source>
</evidence>
<evidence type="ECO:0000259" key="4">
    <source>
        <dbReference type="PROSITE" id="PS51987"/>
    </source>
</evidence>
<reference evidence="5" key="1">
    <citation type="submission" date="2021-04" db="EMBL/GenBank/DDBJ databases">
        <title>The complete genome sequence of Caulobacter sp. S6.</title>
        <authorList>
            <person name="Tang Y."/>
            <person name="Ouyang W."/>
            <person name="Liu Q."/>
            <person name="Huang B."/>
            <person name="Guo Z."/>
            <person name="Lei P."/>
        </authorList>
    </citation>
    <scope>NUCLEOTIDE SEQUENCE</scope>
    <source>
        <strain evidence="5">S6</strain>
    </source>
</reference>
<dbReference type="RefSeq" id="WP_211938694.1">
    <property type="nucleotide sequence ID" value="NZ_CP073078.1"/>
</dbReference>
<dbReference type="EMBL" id="CP073078">
    <property type="protein sequence ID" value="QUD88644.1"/>
    <property type="molecule type" value="Genomic_DNA"/>
</dbReference>
<organism evidence="5 6">
    <name type="scientific">Phenylobacterium montanum</name>
    <dbReference type="NCBI Taxonomy" id="2823693"/>
    <lineage>
        <taxon>Bacteria</taxon>
        <taxon>Pseudomonadati</taxon>
        <taxon>Pseudomonadota</taxon>
        <taxon>Alphaproteobacteria</taxon>
        <taxon>Caulobacterales</taxon>
        <taxon>Caulobacteraceae</taxon>
        <taxon>Phenylobacterium</taxon>
    </lineage>
</organism>
<dbReference type="Gene3D" id="3.30.590.10">
    <property type="entry name" value="Glutamine synthetase/guanido kinase, catalytic domain"/>
    <property type="match status" value="1"/>
</dbReference>
<comment type="similarity">
    <text evidence="2 3">Belongs to the glutamine synthetase family.</text>
</comment>
<dbReference type="SMART" id="SM01230">
    <property type="entry name" value="Gln-synt_C"/>
    <property type="match status" value="1"/>
</dbReference>
<evidence type="ECO:0000256" key="3">
    <source>
        <dbReference type="RuleBase" id="RU000384"/>
    </source>
</evidence>
<proteinExistence type="inferred from homology"/>
<name>A0A975G127_9CAUL</name>
<keyword evidence="1" id="KW-0436">Ligase</keyword>
<dbReference type="Proteomes" id="UP000676409">
    <property type="component" value="Chromosome"/>
</dbReference>
<dbReference type="InterPro" id="IPR014746">
    <property type="entry name" value="Gln_synth/guanido_kin_cat_dom"/>
</dbReference>
<feature type="domain" description="GS catalytic" evidence="4">
    <location>
        <begin position="109"/>
        <end position="438"/>
    </location>
</feature>
<evidence type="ECO:0000256" key="1">
    <source>
        <dbReference type="ARBA" id="ARBA00022598"/>
    </source>
</evidence>
<dbReference type="PANTHER" id="PTHR43785:SF12">
    <property type="entry name" value="TYPE-1 GLUTAMINE SYNTHETASE 2"/>
    <property type="match status" value="1"/>
</dbReference>
<dbReference type="SUPFAM" id="SSF55931">
    <property type="entry name" value="Glutamine synthetase/guanido kinase"/>
    <property type="match status" value="1"/>
</dbReference>
<sequence length="438" mass="47001">MTTSPIAGAAQPSMPERVRVLFADQLNIARGKYVPLSEARKGVARFCAGVYAVTYSRGLVDAPGGTLLEGLPDFEAVFDPKALRPGWEPNTQIAIADLQMHGQPFALCGRSALKRAIGRWETLGYRPMVGIELEAYVFQRGAQGGWVPYDTPGAVVYGTGPFCDPAGLMNEIWAAAASAGLAIESMNAEFDTPQFELTLQFADALKACDDIFLFRQMAREVLFSRGYLLSFMPKPIPGKSGNGLHVNLSLTDREGRNAFSRDHAAEANRLMRGCIAGLLEHHRGLAALLAPTANSYARLKPESLSGYWANWGLDHRSVSVRVSAETSAGARIEHRLADGAASPYIAVAAALEAAYDGVARGLEPPAPETCDGLKNVGTDRHAPDSLADALDALAGDKGLGEALGRTLVDNFIAIKRSELDELDGKSAEEVFDYYAPFL</sequence>
<keyword evidence="6" id="KW-1185">Reference proteome</keyword>
<protein>
    <submittedName>
        <fullName evidence="5">Glutamine synthetase</fullName>
    </submittedName>
</protein>
<evidence type="ECO:0000313" key="6">
    <source>
        <dbReference type="Proteomes" id="UP000676409"/>
    </source>
</evidence>
<dbReference type="PANTHER" id="PTHR43785">
    <property type="entry name" value="GAMMA-GLUTAMYLPUTRESCINE SYNTHETASE"/>
    <property type="match status" value="1"/>
</dbReference>
<dbReference type="Pfam" id="PF00120">
    <property type="entry name" value="Gln-synt_C"/>
    <property type="match status" value="1"/>
</dbReference>
<gene>
    <name evidence="5" type="ORF">KCG34_01790</name>
</gene>
<dbReference type="InterPro" id="IPR008146">
    <property type="entry name" value="Gln_synth_cat_dom"/>
</dbReference>
<dbReference type="PROSITE" id="PS51987">
    <property type="entry name" value="GS_CATALYTIC"/>
    <property type="match status" value="1"/>
</dbReference>
<accession>A0A975G127</accession>
<dbReference type="KEGG" id="caul:KCG34_01790"/>
<dbReference type="GO" id="GO:0006542">
    <property type="term" value="P:glutamine biosynthetic process"/>
    <property type="evidence" value="ECO:0007669"/>
    <property type="project" value="TreeGrafter"/>
</dbReference>
<dbReference type="GO" id="GO:0004356">
    <property type="term" value="F:glutamine synthetase activity"/>
    <property type="evidence" value="ECO:0007669"/>
    <property type="project" value="InterPro"/>
</dbReference>